<proteinExistence type="predicted"/>
<accession>A0A4U8Z754</accession>
<protein>
    <recommendedName>
        <fullName evidence="4">RNA 2',3'-cyclic phosphodiesterase</fullName>
    </recommendedName>
</protein>
<sequence length="184" mass="21327">MRGQTRHPIESQSPRAAPLRQGALQGAQSRRAFLQQVEAVSTGRDKIRQAHRQLPRLRSPRRYRHSAKVNRHYDLVFELLHYAPTLEWPKFLWAECAATDELRGLQKHLLAAFNQTDEKPFRPHVTLARIRKEGRMIAHEHPIDQRLAYTQQVQSIEFFRSPERDNGGYQVIASLPLSKVVGHC</sequence>
<dbReference type="InterPro" id="IPR009097">
    <property type="entry name" value="Cyclic_Pdiesterase"/>
</dbReference>
<keyword evidence="2" id="KW-0614">Plasmid</keyword>
<dbReference type="EMBL" id="LR536451">
    <property type="protein sequence ID" value="VFU16634.1"/>
    <property type="molecule type" value="Genomic_DNA"/>
</dbReference>
<dbReference type="AlphaFoldDB" id="A0A4U8Z754"/>
<reference evidence="2 3" key="1">
    <citation type="submission" date="2019-03" db="EMBL/GenBank/DDBJ databases">
        <authorList>
            <person name="Kox A.R. M."/>
        </authorList>
    </citation>
    <scope>NUCLEOTIDE SEQUENCE [LARGE SCALE GENOMIC DNA]</scope>
    <source>
        <strain evidence="2">MTUNDRAET4 annotated genome</strain>
        <plasmid evidence="3">2</plasmid>
    </source>
</reference>
<geneLocation type="plasmid" evidence="2 3">
    <name>2</name>
</geneLocation>
<evidence type="ECO:0000256" key="1">
    <source>
        <dbReference type="SAM" id="MobiDB-lite"/>
    </source>
</evidence>
<dbReference type="Proteomes" id="UP000294360">
    <property type="component" value="Plasmid 2"/>
</dbReference>
<organism evidence="2 3">
    <name type="scientific">Methylocella tundrae</name>
    <dbReference type="NCBI Taxonomy" id="227605"/>
    <lineage>
        <taxon>Bacteria</taxon>
        <taxon>Pseudomonadati</taxon>
        <taxon>Pseudomonadota</taxon>
        <taxon>Alphaproteobacteria</taxon>
        <taxon>Hyphomicrobiales</taxon>
        <taxon>Beijerinckiaceae</taxon>
        <taxon>Methylocella</taxon>
    </lineage>
</organism>
<evidence type="ECO:0008006" key="4">
    <source>
        <dbReference type="Google" id="ProtNLM"/>
    </source>
</evidence>
<dbReference type="KEGG" id="mtun:MTUNDRAET4_0271.1"/>
<dbReference type="Gene3D" id="3.90.1140.10">
    <property type="entry name" value="Cyclic phosphodiesterase"/>
    <property type="match status" value="1"/>
</dbReference>
<dbReference type="SUPFAM" id="SSF55144">
    <property type="entry name" value="LigT-like"/>
    <property type="match status" value="1"/>
</dbReference>
<evidence type="ECO:0000313" key="2">
    <source>
        <dbReference type="EMBL" id="VFU16634.1"/>
    </source>
</evidence>
<evidence type="ECO:0000313" key="3">
    <source>
        <dbReference type="Proteomes" id="UP000294360"/>
    </source>
</evidence>
<name>A0A4U8Z754_METTU</name>
<feature type="region of interest" description="Disordered" evidence="1">
    <location>
        <begin position="1"/>
        <end position="25"/>
    </location>
</feature>
<gene>
    <name evidence="2" type="ORF">MTUNDRAET4_0271</name>
</gene>